<comment type="caution">
    <text evidence="1">The sequence shown here is derived from an EMBL/GenBank/DDBJ whole genome shotgun (WGS) entry which is preliminary data.</text>
</comment>
<protein>
    <submittedName>
        <fullName evidence="1">Uncharacterized protein</fullName>
    </submittedName>
</protein>
<evidence type="ECO:0000313" key="2">
    <source>
        <dbReference type="Proteomes" id="UP000821845"/>
    </source>
</evidence>
<accession>A0ACB7SFZ4</accession>
<proteinExistence type="predicted"/>
<dbReference type="Proteomes" id="UP000821845">
    <property type="component" value="Chromosome 5"/>
</dbReference>
<dbReference type="EMBL" id="CM023485">
    <property type="protein sequence ID" value="KAH6931629.1"/>
    <property type="molecule type" value="Genomic_DNA"/>
</dbReference>
<keyword evidence="2" id="KW-1185">Reference proteome</keyword>
<name>A0ACB7SFZ4_HYAAI</name>
<reference evidence="1" key="1">
    <citation type="submission" date="2020-05" db="EMBL/GenBank/DDBJ databases">
        <title>Large-scale comparative analyses of tick genomes elucidate their genetic diversity and vector capacities.</title>
        <authorList>
            <person name="Jia N."/>
            <person name="Wang J."/>
            <person name="Shi W."/>
            <person name="Du L."/>
            <person name="Sun Y."/>
            <person name="Zhan W."/>
            <person name="Jiang J."/>
            <person name="Wang Q."/>
            <person name="Zhang B."/>
            <person name="Ji P."/>
            <person name="Sakyi L.B."/>
            <person name="Cui X."/>
            <person name="Yuan T."/>
            <person name="Jiang B."/>
            <person name="Yang W."/>
            <person name="Lam T.T.-Y."/>
            <person name="Chang Q."/>
            <person name="Ding S."/>
            <person name="Wang X."/>
            <person name="Zhu J."/>
            <person name="Ruan X."/>
            <person name="Zhao L."/>
            <person name="Wei J."/>
            <person name="Que T."/>
            <person name="Du C."/>
            <person name="Cheng J."/>
            <person name="Dai P."/>
            <person name="Han X."/>
            <person name="Huang E."/>
            <person name="Gao Y."/>
            <person name="Liu J."/>
            <person name="Shao H."/>
            <person name="Ye R."/>
            <person name="Li L."/>
            <person name="Wei W."/>
            <person name="Wang X."/>
            <person name="Wang C."/>
            <person name="Yang T."/>
            <person name="Huo Q."/>
            <person name="Li W."/>
            <person name="Guo W."/>
            <person name="Chen H."/>
            <person name="Zhou L."/>
            <person name="Ni X."/>
            <person name="Tian J."/>
            <person name="Zhou Y."/>
            <person name="Sheng Y."/>
            <person name="Liu T."/>
            <person name="Pan Y."/>
            <person name="Xia L."/>
            <person name="Li J."/>
            <person name="Zhao F."/>
            <person name="Cao W."/>
        </authorList>
    </citation>
    <scope>NUCLEOTIDE SEQUENCE</scope>
    <source>
        <strain evidence="1">Hyas-2018</strain>
    </source>
</reference>
<evidence type="ECO:0000313" key="1">
    <source>
        <dbReference type="EMBL" id="KAH6931629.1"/>
    </source>
</evidence>
<sequence length="239" mass="25294">MGITLPGDAIPPHLSVTRVERAWSGATAFGGGPACVLFSVRILLSRASPARVHPGLLTPSRNRPIRIGDPSAEQLSVVEGREVKRGEEGQGRGLYGGRKASARCVGAFACNGASPWNPRRDGALAGTGPRASPGGAAEKAAPSFPPRKQHDLLDPASRSSSPERGRSFLCWPFPPPPHRPHSGSREPRPAATTASLERVAPPRRAPKMAALDEVVHPPSAPRPRHTCATVHDVKRGFLM</sequence>
<gene>
    <name evidence="1" type="ORF">HPB50_026138</name>
</gene>
<organism evidence="1 2">
    <name type="scientific">Hyalomma asiaticum</name>
    <name type="common">Tick</name>
    <dbReference type="NCBI Taxonomy" id="266040"/>
    <lineage>
        <taxon>Eukaryota</taxon>
        <taxon>Metazoa</taxon>
        <taxon>Ecdysozoa</taxon>
        <taxon>Arthropoda</taxon>
        <taxon>Chelicerata</taxon>
        <taxon>Arachnida</taxon>
        <taxon>Acari</taxon>
        <taxon>Parasitiformes</taxon>
        <taxon>Ixodida</taxon>
        <taxon>Ixodoidea</taxon>
        <taxon>Ixodidae</taxon>
        <taxon>Hyalomminae</taxon>
        <taxon>Hyalomma</taxon>
    </lineage>
</organism>